<comment type="caution">
    <text evidence="1">The sequence shown here is derived from an EMBL/GenBank/DDBJ whole genome shotgun (WGS) entry which is preliminary data.</text>
</comment>
<accession>A0A5B7FUJ1</accession>
<organism evidence="1 2">
    <name type="scientific">Portunus trituberculatus</name>
    <name type="common">Swimming crab</name>
    <name type="synonym">Neptunus trituberculatus</name>
    <dbReference type="NCBI Taxonomy" id="210409"/>
    <lineage>
        <taxon>Eukaryota</taxon>
        <taxon>Metazoa</taxon>
        <taxon>Ecdysozoa</taxon>
        <taxon>Arthropoda</taxon>
        <taxon>Crustacea</taxon>
        <taxon>Multicrustacea</taxon>
        <taxon>Malacostraca</taxon>
        <taxon>Eumalacostraca</taxon>
        <taxon>Eucarida</taxon>
        <taxon>Decapoda</taxon>
        <taxon>Pleocyemata</taxon>
        <taxon>Brachyura</taxon>
        <taxon>Eubrachyura</taxon>
        <taxon>Portunoidea</taxon>
        <taxon>Portunidae</taxon>
        <taxon>Portuninae</taxon>
        <taxon>Portunus</taxon>
    </lineage>
</organism>
<gene>
    <name evidence="1" type="ORF">E2C01_045275</name>
</gene>
<dbReference type="EMBL" id="VSRR010010173">
    <property type="protein sequence ID" value="MPC51430.1"/>
    <property type="molecule type" value="Genomic_DNA"/>
</dbReference>
<proteinExistence type="predicted"/>
<evidence type="ECO:0000313" key="2">
    <source>
        <dbReference type="Proteomes" id="UP000324222"/>
    </source>
</evidence>
<reference evidence="1 2" key="1">
    <citation type="submission" date="2019-05" db="EMBL/GenBank/DDBJ databases">
        <title>Another draft genome of Portunus trituberculatus and its Hox gene families provides insights of decapod evolution.</title>
        <authorList>
            <person name="Jeong J.-H."/>
            <person name="Song I."/>
            <person name="Kim S."/>
            <person name="Choi T."/>
            <person name="Kim D."/>
            <person name="Ryu S."/>
            <person name="Kim W."/>
        </authorList>
    </citation>
    <scope>NUCLEOTIDE SEQUENCE [LARGE SCALE GENOMIC DNA]</scope>
    <source>
        <tissue evidence="1">Muscle</tissue>
    </source>
</reference>
<evidence type="ECO:0000313" key="1">
    <source>
        <dbReference type="EMBL" id="MPC51430.1"/>
    </source>
</evidence>
<dbReference type="Proteomes" id="UP000324222">
    <property type="component" value="Unassembled WGS sequence"/>
</dbReference>
<protein>
    <submittedName>
        <fullName evidence="1">Uncharacterized protein</fullName>
    </submittedName>
</protein>
<dbReference type="AlphaFoldDB" id="A0A5B7FUJ1"/>
<sequence length="67" mass="7422">MQPPCCLCSRFHNECSSANKFLTTVTPVWPLRFSRAGVCRAVSKGTGDWQEAGKTKTEKYIGQPDLS</sequence>
<keyword evidence="2" id="KW-1185">Reference proteome</keyword>
<name>A0A5B7FUJ1_PORTR</name>